<dbReference type="Gene3D" id="3.40.50.150">
    <property type="entry name" value="Vaccinia Virus protein VP39"/>
    <property type="match status" value="1"/>
</dbReference>
<dbReference type="Proteomes" id="UP001595823">
    <property type="component" value="Unassembled WGS sequence"/>
</dbReference>
<feature type="domain" description="Methyltransferase" evidence="3">
    <location>
        <begin position="47"/>
        <end position="145"/>
    </location>
</feature>
<keyword evidence="2" id="KW-0808">Transferase</keyword>
<dbReference type="PANTHER" id="PTHR43861">
    <property type="entry name" value="TRANS-ACONITATE 2-METHYLTRANSFERASE-RELATED"/>
    <property type="match status" value="1"/>
</dbReference>
<dbReference type="InterPro" id="IPR041698">
    <property type="entry name" value="Methyltransf_25"/>
</dbReference>
<dbReference type="CDD" id="cd02440">
    <property type="entry name" value="AdoMet_MTases"/>
    <property type="match status" value="1"/>
</dbReference>
<proteinExistence type="predicted"/>
<gene>
    <name evidence="4" type="ORF">ACFPET_14080</name>
</gene>
<protein>
    <submittedName>
        <fullName evidence="4">Class I SAM-dependent methyltransferase</fullName>
    </submittedName>
</protein>
<dbReference type="SUPFAM" id="SSF53335">
    <property type="entry name" value="S-adenosyl-L-methionine-dependent methyltransferases"/>
    <property type="match status" value="1"/>
</dbReference>
<comment type="caution">
    <text evidence="4">The sequence shown here is derived from an EMBL/GenBank/DDBJ whole genome shotgun (WGS) entry which is preliminary data.</text>
</comment>
<organism evidence="4 5">
    <name type="scientific">Salininema proteolyticum</name>
    <dbReference type="NCBI Taxonomy" id="1607685"/>
    <lineage>
        <taxon>Bacteria</taxon>
        <taxon>Bacillati</taxon>
        <taxon>Actinomycetota</taxon>
        <taxon>Actinomycetes</taxon>
        <taxon>Glycomycetales</taxon>
        <taxon>Glycomycetaceae</taxon>
        <taxon>Salininema</taxon>
    </lineage>
</organism>
<accession>A0ABV8TZT9</accession>
<sequence>MAEIDVAWSEGDSEEFIEYGHFFVPQREKQADVVAAMAGVDGPDARILDLCCGQGLLSRALLRACPEARVVGMDASPTMLDRAREDLSEFGGRFTTERFDLAATEWRDRATAPSAVVSSLALHHLDGEEKKALYRDLRRMLAPGGRLVIADIVQPVSERGVELAKRSWEDAVRERSLAEGGDLAAYRKFHELKWSNFHYPDPMDKPSTLPDHLAWLTEAGFSEVDVYWMDAGHAVYGGVAP</sequence>
<evidence type="ECO:0000256" key="1">
    <source>
        <dbReference type="ARBA" id="ARBA00022603"/>
    </source>
</evidence>
<keyword evidence="1 4" id="KW-0489">Methyltransferase</keyword>
<dbReference type="GO" id="GO:0008168">
    <property type="term" value="F:methyltransferase activity"/>
    <property type="evidence" value="ECO:0007669"/>
    <property type="project" value="UniProtKB-KW"/>
</dbReference>
<reference evidence="5" key="1">
    <citation type="journal article" date="2019" name="Int. J. Syst. Evol. Microbiol.">
        <title>The Global Catalogue of Microorganisms (GCM) 10K type strain sequencing project: providing services to taxonomists for standard genome sequencing and annotation.</title>
        <authorList>
            <consortium name="The Broad Institute Genomics Platform"/>
            <consortium name="The Broad Institute Genome Sequencing Center for Infectious Disease"/>
            <person name="Wu L."/>
            <person name="Ma J."/>
        </authorList>
    </citation>
    <scope>NUCLEOTIDE SEQUENCE [LARGE SCALE GENOMIC DNA]</scope>
    <source>
        <strain evidence="5">IBRC-M 10908</strain>
    </source>
</reference>
<dbReference type="GO" id="GO:0032259">
    <property type="term" value="P:methylation"/>
    <property type="evidence" value="ECO:0007669"/>
    <property type="project" value="UniProtKB-KW"/>
</dbReference>
<evidence type="ECO:0000313" key="4">
    <source>
        <dbReference type="EMBL" id="MFC4336331.1"/>
    </source>
</evidence>
<dbReference type="EMBL" id="JBHSDK010000018">
    <property type="protein sequence ID" value="MFC4336331.1"/>
    <property type="molecule type" value="Genomic_DNA"/>
</dbReference>
<dbReference type="RefSeq" id="WP_380622147.1">
    <property type="nucleotide sequence ID" value="NZ_JBHSDK010000018.1"/>
</dbReference>
<dbReference type="InterPro" id="IPR029063">
    <property type="entry name" value="SAM-dependent_MTases_sf"/>
</dbReference>
<evidence type="ECO:0000313" key="5">
    <source>
        <dbReference type="Proteomes" id="UP001595823"/>
    </source>
</evidence>
<dbReference type="Pfam" id="PF13649">
    <property type="entry name" value="Methyltransf_25"/>
    <property type="match status" value="1"/>
</dbReference>
<dbReference type="PANTHER" id="PTHR43861:SF1">
    <property type="entry name" value="TRANS-ACONITATE 2-METHYLTRANSFERASE"/>
    <property type="match status" value="1"/>
</dbReference>
<name>A0ABV8TZT9_9ACTN</name>
<evidence type="ECO:0000256" key="2">
    <source>
        <dbReference type="ARBA" id="ARBA00022679"/>
    </source>
</evidence>
<evidence type="ECO:0000259" key="3">
    <source>
        <dbReference type="Pfam" id="PF13649"/>
    </source>
</evidence>
<keyword evidence="5" id="KW-1185">Reference proteome</keyword>